<name>A0ABT0QY87_9MICO</name>
<dbReference type="PANTHER" id="PTHR10000:SF8">
    <property type="entry name" value="HAD SUPERFAMILY HYDROLASE-LIKE, TYPE 3"/>
    <property type="match status" value="1"/>
</dbReference>
<dbReference type="GO" id="GO:0016787">
    <property type="term" value="F:hydrolase activity"/>
    <property type="evidence" value="ECO:0007669"/>
    <property type="project" value="UniProtKB-KW"/>
</dbReference>
<dbReference type="Proteomes" id="UP001203761">
    <property type="component" value="Unassembled WGS sequence"/>
</dbReference>
<dbReference type="Gene3D" id="3.30.1240.10">
    <property type="match status" value="1"/>
</dbReference>
<dbReference type="Gene3D" id="3.40.50.1000">
    <property type="entry name" value="HAD superfamily/HAD-like"/>
    <property type="match status" value="1"/>
</dbReference>
<accession>A0ABT0QY87</accession>
<organism evidence="1 2">
    <name type="scientific">Brachybacterium equifaecis</name>
    <dbReference type="NCBI Taxonomy" id="2910770"/>
    <lineage>
        <taxon>Bacteria</taxon>
        <taxon>Bacillati</taxon>
        <taxon>Actinomycetota</taxon>
        <taxon>Actinomycetes</taxon>
        <taxon>Micrococcales</taxon>
        <taxon>Dermabacteraceae</taxon>
        <taxon>Brachybacterium</taxon>
    </lineage>
</organism>
<dbReference type="EMBL" id="JAKNCJ010000001">
    <property type="protein sequence ID" value="MCL6422626.1"/>
    <property type="molecule type" value="Genomic_DNA"/>
</dbReference>
<keyword evidence="1" id="KW-0378">Hydrolase</keyword>
<dbReference type="PANTHER" id="PTHR10000">
    <property type="entry name" value="PHOSPHOSERINE PHOSPHATASE"/>
    <property type="match status" value="1"/>
</dbReference>
<comment type="caution">
    <text evidence="1">The sequence shown here is derived from an EMBL/GenBank/DDBJ whole genome shotgun (WGS) entry which is preliminary data.</text>
</comment>
<protein>
    <submittedName>
        <fullName evidence="1">Cof-type HAD-IIB family hydrolase</fullName>
    </submittedName>
</protein>
<dbReference type="SUPFAM" id="SSF56784">
    <property type="entry name" value="HAD-like"/>
    <property type="match status" value="1"/>
</dbReference>
<dbReference type="Pfam" id="PF08282">
    <property type="entry name" value="Hydrolase_3"/>
    <property type="match status" value="1"/>
</dbReference>
<proteinExistence type="predicted"/>
<reference evidence="1" key="1">
    <citation type="submission" date="2022-02" db="EMBL/GenBank/DDBJ databases">
        <authorList>
            <person name="Lee M."/>
            <person name="Kim S.-J."/>
            <person name="Jung M.-Y."/>
        </authorList>
    </citation>
    <scope>NUCLEOTIDE SEQUENCE</scope>
    <source>
        <strain evidence="1">JHP9</strain>
    </source>
</reference>
<sequence length="283" mass="29794">MQRVRLVASDLDGTLLDDQGVVTERTARAWRALWDHGIETVLVTARPPRWVDHLAGITGAHGVVICANGAFVYDAANQRMRERTVLAPELLRALIRDLRGIEGVALAVETESGFLQEDGFWATLAGTPDIGRGRVVADLTAEELAGEGASVGKLLARSDALGQSEFLERVREIVGDRALLSSSGADGLAEIGPVGVTKAAALARWCESLGITREEVWAFGDMPNDIPMLTWAGTGWAVAGAHEDVLAIADRTCPANTEDGVAQALEALLSGGQAAASPEPAPS</sequence>
<keyword evidence="2" id="KW-1185">Reference proteome</keyword>
<dbReference type="InterPro" id="IPR006379">
    <property type="entry name" value="HAD-SF_hydro_IIB"/>
</dbReference>
<dbReference type="NCBIfam" id="TIGR01484">
    <property type="entry name" value="HAD-SF-IIB"/>
    <property type="match status" value="1"/>
</dbReference>
<dbReference type="RefSeq" id="WP_249736719.1">
    <property type="nucleotide sequence ID" value="NZ_JAKNCJ010000001.1"/>
</dbReference>
<dbReference type="InterPro" id="IPR023214">
    <property type="entry name" value="HAD_sf"/>
</dbReference>
<dbReference type="InterPro" id="IPR036412">
    <property type="entry name" value="HAD-like_sf"/>
</dbReference>
<gene>
    <name evidence="1" type="ORF">Bequi_04365</name>
</gene>
<evidence type="ECO:0000313" key="1">
    <source>
        <dbReference type="EMBL" id="MCL6422626.1"/>
    </source>
</evidence>
<evidence type="ECO:0000313" key="2">
    <source>
        <dbReference type="Proteomes" id="UP001203761"/>
    </source>
</evidence>